<protein>
    <recommendedName>
        <fullName evidence="4">DUF998 domain-containing protein</fullName>
    </recommendedName>
</protein>
<accession>A0A841KI59</accession>
<reference evidence="2 3" key="1">
    <citation type="submission" date="2020-08" db="EMBL/GenBank/DDBJ databases">
        <title>Genomic Encyclopedia of Type Strains, Phase IV (KMG-IV): sequencing the most valuable type-strain genomes for metagenomic binning, comparative biology and taxonomic classification.</title>
        <authorList>
            <person name="Goeker M."/>
        </authorList>
    </citation>
    <scope>NUCLEOTIDE SEQUENCE [LARGE SCALE GENOMIC DNA]</scope>
    <source>
        <strain evidence="2 3">DSM 107085</strain>
    </source>
</reference>
<feature type="transmembrane region" description="Helical" evidence="1">
    <location>
        <begin position="115"/>
        <end position="137"/>
    </location>
</feature>
<sequence length="208" mass="22621">MKTVAVRRVGGFALMAVAVFALVCGAAQWLRGDLDWVRVPLSFYLIGPGAVWVRAAYVLLALALAMLGWGWYRALAPAARRATPAALFVLAGVALCVTAFATTNTYAHPATLHGLVHGIAAQTTFLCVTVAMLLLAGRLFHDARWRRHAGVASTWAVVCFVGLWVQALWRSAPRGLSQKLLIVLILGWLAWMAWLLWRKADEEVASAD</sequence>
<feature type="transmembrane region" description="Helical" evidence="1">
    <location>
        <begin position="180"/>
        <end position="197"/>
    </location>
</feature>
<proteinExistence type="predicted"/>
<organism evidence="2 3">
    <name type="scientific">Oleiagrimonas soli</name>
    <dbReference type="NCBI Taxonomy" id="1543381"/>
    <lineage>
        <taxon>Bacteria</taxon>
        <taxon>Pseudomonadati</taxon>
        <taxon>Pseudomonadota</taxon>
        <taxon>Gammaproteobacteria</taxon>
        <taxon>Lysobacterales</taxon>
        <taxon>Rhodanobacteraceae</taxon>
        <taxon>Oleiagrimonas</taxon>
    </lineage>
</organism>
<keyword evidence="1" id="KW-0812">Transmembrane</keyword>
<feature type="transmembrane region" description="Helical" evidence="1">
    <location>
        <begin position="12"/>
        <end position="31"/>
    </location>
</feature>
<dbReference type="EMBL" id="JACHET010000001">
    <property type="protein sequence ID" value="MBB6183449.1"/>
    <property type="molecule type" value="Genomic_DNA"/>
</dbReference>
<evidence type="ECO:0000313" key="2">
    <source>
        <dbReference type="EMBL" id="MBB6183449.1"/>
    </source>
</evidence>
<feature type="transmembrane region" description="Helical" evidence="1">
    <location>
        <begin position="149"/>
        <end position="168"/>
    </location>
</feature>
<dbReference type="AlphaFoldDB" id="A0A841KI59"/>
<feature type="transmembrane region" description="Helical" evidence="1">
    <location>
        <begin position="84"/>
        <end position="103"/>
    </location>
</feature>
<name>A0A841KI59_9GAMM</name>
<comment type="caution">
    <text evidence="2">The sequence shown here is derived from an EMBL/GenBank/DDBJ whole genome shotgun (WGS) entry which is preliminary data.</text>
</comment>
<gene>
    <name evidence="2" type="ORF">HNQ86_000794</name>
</gene>
<evidence type="ECO:0008006" key="4">
    <source>
        <dbReference type="Google" id="ProtNLM"/>
    </source>
</evidence>
<keyword evidence="1" id="KW-0472">Membrane</keyword>
<evidence type="ECO:0000256" key="1">
    <source>
        <dbReference type="SAM" id="Phobius"/>
    </source>
</evidence>
<dbReference type="InterPro" id="IPR009339">
    <property type="entry name" value="DUF998"/>
</dbReference>
<keyword evidence="1" id="KW-1133">Transmembrane helix</keyword>
<feature type="transmembrane region" description="Helical" evidence="1">
    <location>
        <begin position="51"/>
        <end position="72"/>
    </location>
</feature>
<dbReference type="Proteomes" id="UP000560000">
    <property type="component" value="Unassembled WGS sequence"/>
</dbReference>
<evidence type="ECO:0000313" key="3">
    <source>
        <dbReference type="Proteomes" id="UP000560000"/>
    </source>
</evidence>
<dbReference type="RefSeq" id="WP_235205286.1">
    <property type="nucleotide sequence ID" value="NZ_JACHET010000001.1"/>
</dbReference>
<dbReference type="Pfam" id="PF06197">
    <property type="entry name" value="DUF998"/>
    <property type="match status" value="1"/>
</dbReference>